<sequence length="130" mass="13939">MHKGFLRTAAVLGALAVTLGAFGAHGLKTMVPPETVSTFETGVRYQFYHTFALLAIAILFEKFPHRNIRYAGVCFITGIVLFSGSLYALTLLQATNTVGLRGIGAITPIGGVFFIAGWIFLFLGLGNKKA</sequence>
<evidence type="ECO:0008006" key="9">
    <source>
        <dbReference type="Google" id="ProtNLM"/>
    </source>
</evidence>
<gene>
    <name evidence="7" type="ORF">A3860_16025</name>
</gene>
<comment type="subcellular location">
    <subcellularLocation>
        <location evidence="1">Membrane</location>
        <topology evidence="1">Multi-pass membrane protein</topology>
    </subcellularLocation>
</comment>
<evidence type="ECO:0000256" key="4">
    <source>
        <dbReference type="ARBA" id="ARBA00022989"/>
    </source>
</evidence>
<reference evidence="7 8" key="1">
    <citation type="submission" date="2016-03" db="EMBL/GenBank/DDBJ databases">
        <title>Niastella vici sp. nov., isolated from farmland soil.</title>
        <authorList>
            <person name="Chen L."/>
            <person name="Wang D."/>
            <person name="Yang S."/>
            <person name="Wang G."/>
        </authorList>
    </citation>
    <scope>NUCLEOTIDE SEQUENCE [LARGE SCALE GENOMIC DNA]</scope>
    <source>
        <strain evidence="7 8">DJ57</strain>
    </source>
</reference>
<name>A0A1V9G3H1_9BACT</name>
<organism evidence="7 8">
    <name type="scientific">Niastella vici</name>
    <dbReference type="NCBI Taxonomy" id="1703345"/>
    <lineage>
        <taxon>Bacteria</taxon>
        <taxon>Pseudomonadati</taxon>
        <taxon>Bacteroidota</taxon>
        <taxon>Chitinophagia</taxon>
        <taxon>Chitinophagales</taxon>
        <taxon>Chitinophagaceae</taxon>
        <taxon>Niastella</taxon>
    </lineage>
</organism>
<dbReference type="RefSeq" id="WP_081145954.1">
    <property type="nucleotide sequence ID" value="NZ_LVYD01000024.1"/>
</dbReference>
<comment type="caution">
    <text evidence="7">The sequence shown here is derived from an EMBL/GenBank/DDBJ whole genome shotgun (WGS) entry which is preliminary data.</text>
</comment>
<dbReference type="EMBL" id="LVYD01000024">
    <property type="protein sequence ID" value="OQP65179.1"/>
    <property type="molecule type" value="Genomic_DNA"/>
</dbReference>
<evidence type="ECO:0000256" key="6">
    <source>
        <dbReference type="SAM" id="Phobius"/>
    </source>
</evidence>
<feature type="transmembrane region" description="Helical" evidence="6">
    <location>
        <begin position="70"/>
        <end position="90"/>
    </location>
</feature>
<keyword evidence="8" id="KW-1185">Reference proteome</keyword>
<dbReference type="PANTHER" id="PTHR43461:SF1">
    <property type="entry name" value="TRANSMEMBRANE PROTEIN 256"/>
    <property type="match status" value="1"/>
</dbReference>
<dbReference type="AlphaFoldDB" id="A0A1V9G3H1"/>
<keyword evidence="4 6" id="KW-1133">Transmembrane helix</keyword>
<dbReference type="OrthoDB" id="9802121at2"/>
<comment type="similarity">
    <text evidence="2">Belongs to the UPF0382 family.</text>
</comment>
<dbReference type="STRING" id="1703345.A3860_16025"/>
<accession>A0A1V9G3H1</accession>
<keyword evidence="3 6" id="KW-0812">Transmembrane</keyword>
<protein>
    <recommendedName>
        <fullName evidence="9">DUF423 domain-containing protein</fullName>
    </recommendedName>
</protein>
<feature type="transmembrane region" description="Helical" evidence="6">
    <location>
        <begin position="47"/>
        <end position="63"/>
    </location>
</feature>
<evidence type="ECO:0000256" key="5">
    <source>
        <dbReference type="ARBA" id="ARBA00023136"/>
    </source>
</evidence>
<proteinExistence type="inferred from homology"/>
<dbReference type="GO" id="GO:0005886">
    <property type="term" value="C:plasma membrane"/>
    <property type="evidence" value="ECO:0007669"/>
    <property type="project" value="TreeGrafter"/>
</dbReference>
<evidence type="ECO:0000256" key="3">
    <source>
        <dbReference type="ARBA" id="ARBA00022692"/>
    </source>
</evidence>
<dbReference type="Proteomes" id="UP000192796">
    <property type="component" value="Unassembled WGS sequence"/>
</dbReference>
<feature type="transmembrane region" description="Helical" evidence="6">
    <location>
        <begin position="102"/>
        <end position="125"/>
    </location>
</feature>
<evidence type="ECO:0000256" key="2">
    <source>
        <dbReference type="ARBA" id="ARBA00009694"/>
    </source>
</evidence>
<evidence type="ECO:0000256" key="1">
    <source>
        <dbReference type="ARBA" id="ARBA00004141"/>
    </source>
</evidence>
<dbReference type="PANTHER" id="PTHR43461">
    <property type="entry name" value="TRANSMEMBRANE PROTEIN 256"/>
    <property type="match status" value="1"/>
</dbReference>
<evidence type="ECO:0000313" key="7">
    <source>
        <dbReference type="EMBL" id="OQP65179.1"/>
    </source>
</evidence>
<keyword evidence="5 6" id="KW-0472">Membrane</keyword>
<dbReference type="InterPro" id="IPR006696">
    <property type="entry name" value="DUF423"/>
</dbReference>
<evidence type="ECO:0000313" key="8">
    <source>
        <dbReference type="Proteomes" id="UP000192796"/>
    </source>
</evidence>
<dbReference type="Pfam" id="PF04241">
    <property type="entry name" value="DUF423"/>
    <property type="match status" value="1"/>
</dbReference>